<evidence type="ECO:0000313" key="4">
    <source>
        <dbReference type="EMBL" id="EFI35572.1"/>
    </source>
</evidence>
<evidence type="ECO:0000313" key="6">
    <source>
        <dbReference type="EMBL" id="EFI36365.1"/>
    </source>
</evidence>
<organism evidence="5 7">
    <name type="scientific">Desulfonatronospira thiodismutans ASO3-1</name>
    <dbReference type="NCBI Taxonomy" id="555779"/>
    <lineage>
        <taxon>Bacteria</taxon>
        <taxon>Pseudomonadati</taxon>
        <taxon>Thermodesulfobacteriota</taxon>
        <taxon>Desulfovibrionia</taxon>
        <taxon>Desulfovibrionales</taxon>
        <taxon>Desulfonatronovibrionaceae</taxon>
        <taxon>Desulfonatronospira</taxon>
    </lineage>
</organism>
<dbReference type="Proteomes" id="UP000005496">
    <property type="component" value="Unassembled WGS sequence"/>
</dbReference>
<dbReference type="eggNOG" id="COG2963">
    <property type="taxonomic scope" value="Bacteria"/>
</dbReference>
<comment type="caution">
    <text evidence="5">The sequence shown here is derived from an EMBL/GenBank/DDBJ whole genome shotgun (WGS) entry which is preliminary data.</text>
</comment>
<reference evidence="5 7" key="1">
    <citation type="submission" date="2010-05" db="EMBL/GenBank/DDBJ databases">
        <title>The draft genome of Desulfonatronospira thiodismutans ASO3-1.</title>
        <authorList>
            <consortium name="US DOE Joint Genome Institute (JGI-PGF)"/>
            <person name="Lucas S."/>
            <person name="Copeland A."/>
            <person name="Lapidus A."/>
            <person name="Cheng J.-F."/>
            <person name="Bruce D."/>
            <person name="Goodwin L."/>
            <person name="Pitluck S."/>
            <person name="Chertkov O."/>
            <person name="Brettin T."/>
            <person name="Detter J.C."/>
            <person name="Han C."/>
            <person name="Land M.L."/>
            <person name="Hauser L."/>
            <person name="Kyrpides N."/>
            <person name="Mikhailova N."/>
            <person name="Muyzer G."/>
            <person name="Woyke T."/>
        </authorList>
    </citation>
    <scope>NUCLEOTIDE SEQUENCE [LARGE SCALE GENOMIC DNA]</scope>
    <source>
        <strain evidence="5 7">ASO3-1</strain>
    </source>
</reference>
<dbReference type="OrthoDB" id="8526851at2"/>
<keyword evidence="7" id="KW-1185">Reference proteome</keyword>
<evidence type="ECO:0000313" key="1">
    <source>
        <dbReference type="EMBL" id="EFI32742.1"/>
    </source>
</evidence>
<accession>D6SK51</accession>
<dbReference type="EMBL" id="ACJN02000002">
    <property type="protein sequence ID" value="EFI34398.1"/>
    <property type="molecule type" value="Genomic_DNA"/>
</dbReference>
<dbReference type="EMBL" id="ACJN02000001">
    <property type="protein sequence ID" value="EFI35271.1"/>
    <property type="molecule type" value="Genomic_DNA"/>
</dbReference>
<gene>
    <name evidence="1" type="ORF">Dthio_PD0029</name>
    <name evidence="2" type="ORF">Dthio_PD1753</name>
    <name evidence="3" type="ORF">Dthio_PD2682</name>
    <name evidence="4" type="ORF">Dthio_PD2998</name>
    <name evidence="5" type="ORF">Dthio_PD3714</name>
    <name evidence="6" type="ORF">Dthio_PD3835</name>
</gene>
<dbReference type="EMBL" id="ACJN02000001">
    <property type="protein sequence ID" value="EFI35572.1"/>
    <property type="molecule type" value="Genomic_DNA"/>
</dbReference>
<dbReference type="AlphaFoldDB" id="D6SK51"/>
<protein>
    <submittedName>
        <fullName evidence="5">Putative transposase orf1 for insertion sequence element</fullName>
    </submittedName>
</protein>
<dbReference type="EMBL" id="ACJN02000001">
    <property type="protein sequence ID" value="EFI36365.1"/>
    <property type="molecule type" value="Genomic_DNA"/>
</dbReference>
<dbReference type="NCBIfam" id="NF047593">
    <property type="entry name" value="IS66_ISAeme5_TnpA"/>
    <property type="match status" value="1"/>
</dbReference>
<dbReference type="RefSeq" id="WP_008868404.1">
    <property type="nucleotide sequence ID" value="NZ_ACJN02000001.1"/>
</dbReference>
<evidence type="ECO:0000313" key="2">
    <source>
        <dbReference type="EMBL" id="EFI34398.1"/>
    </source>
</evidence>
<dbReference type="EMBL" id="ACJN02000001">
    <property type="protein sequence ID" value="EFI36254.1"/>
    <property type="molecule type" value="Genomic_DNA"/>
</dbReference>
<name>D6SK51_9BACT</name>
<sequence>MQTKSQKYTPEERAGFWSAHINKWRQGSLTKAEYCRRAELSKHAFYYWCKKLGHTNSRKTQEENAIVPVPLKVVQEKTHTPLRLMVNSYQVDIPGDFQQEVLAKLVRTLEEIT</sequence>
<evidence type="ECO:0000313" key="5">
    <source>
        <dbReference type="EMBL" id="EFI36254.1"/>
    </source>
</evidence>
<evidence type="ECO:0000313" key="3">
    <source>
        <dbReference type="EMBL" id="EFI35271.1"/>
    </source>
</evidence>
<evidence type="ECO:0000313" key="7">
    <source>
        <dbReference type="Proteomes" id="UP000005496"/>
    </source>
</evidence>
<proteinExistence type="predicted"/>
<dbReference type="EMBL" id="ACJN02000005">
    <property type="protein sequence ID" value="EFI32742.1"/>
    <property type="molecule type" value="Genomic_DNA"/>
</dbReference>